<dbReference type="Pfam" id="PF02230">
    <property type="entry name" value="Abhydrolase_2"/>
    <property type="match status" value="1"/>
</dbReference>
<dbReference type="GO" id="GO:0016787">
    <property type="term" value="F:hydrolase activity"/>
    <property type="evidence" value="ECO:0007669"/>
    <property type="project" value="UniProtKB-KW"/>
</dbReference>
<evidence type="ECO:0000256" key="1">
    <source>
        <dbReference type="ARBA" id="ARBA00006499"/>
    </source>
</evidence>
<dbReference type="InterPro" id="IPR003140">
    <property type="entry name" value="PLipase/COase/thioEstase"/>
</dbReference>
<comment type="caution">
    <text evidence="4">The sequence shown here is derived from an EMBL/GenBank/DDBJ whole genome shotgun (WGS) entry which is preliminary data.</text>
</comment>
<dbReference type="InterPro" id="IPR050565">
    <property type="entry name" value="LYPA1-2/EST-like"/>
</dbReference>
<protein>
    <submittedName>
        <fullName evidence="4">Carboxylesterase</fullName>
    </submittedName>
</protein>
<name>A0A246J2N9_9BURK</name>
<dbReference type="Proteomes" id="UP000197468">
    <property type="component" value="Unassembled WGS sequence"/>
</dbReference>
<dbReference type="OrthoDB" id="9801763at2"/>
<comment type="similarity">
    <text evidence="1">Belongs to the AB hydrolase superfamily. AB hydrolase 2 family.</text>
</comment>
<reference evidence="4 5" key="1">
    <citation type="journal article" date="2008" name="Int. J. Syst. Evol. Microbiol.">
        <title>Description of Roseateles aquatilis sp. nov. and Roseateles terrae sp. nov., in the class Betaproteobacteria, and emended description of the genus Roseateles.</title>
        <authorList>
            <person name="Gomila M."/>
            <person name="Bowien B."/>
            <person name="Falsen E."/>
            <person name="Moore E.R."/>
            <person name="Lalucat J."/>
        </authorList>
    </citation>
    <scope>NUCLEOTIDE SEQUENCE [LARGE SCALE GENOMIC DNA]</scope>
    <source>
        <strain evidence="4 5">CCUG 48205</strain>
    </source>
</reference>
<dbReference type="SUPFAM" id="SSF53474">
    <property type="entry name" value="alpha/beta-Hydrolases"/>
    <property type="match status" value="1"/>
</dbReference>
<dbReference type="PANTHER" id="PTHR10655">
    <property type="entry name" value="LYSOPHOSPHOLIPASE-RELATED"/>
    <property type="match status" value="1"/>
</dbReference>
<dbReference type="EMBL" id="NIOF01000010">
    <property type="protein sequence ID" value="OWQ86845.1"/>
    <property type="molecule type" value="Genomic_DNA"/>
</dbReference>
<evidence type="ECO:0000313" key="4">
    <source>
        <dbReference type="EMBL" id="OWQ86845.1"/>
    </source>
</evidence>
<proteinExistence type="inferred from homology"/>
<feature type="domain" description="Phospholipase/carboxylesterase/thioesterase" evidence="3">
    <location>
        <begin position="14"/>
        <end position="221"/>
    </location>
</feature>
<dbReference type="Gene3D" id="3.40.50.1820">
    <property type="entry name" value="alpha/beta hydrolase"/>
    <property type="match status" value="1"/>
</dbReference>
<sequence length="239" mass="25851">MTLETIELQTRETPRFSIVVLHGLGADGNDFVPVCQALDLRAVMARGGLRFVLPSAPEIPVTINNGMRMRAWYDIRHGDLSQREDADGLRVSQALIEDLIAREEREHGIPPERVVLMGFSQGCAMTLMTGLRYPKRLAGLVGLSGYLPLLGTTEAERGAANVATPIFLAHGSGDGVVVPARAQASLAELRRLGHDVEWHEYPMAHEVSMEEIQDLQAWLVKTLTAAAGAPGAPDAPTAD</sequence>
<dbReference type="RefSeq" id="WP_088386513.1">
    <property type="nucleotide sequence ID" value="NZ_NIOF01000010.1"/>
</dbReference>
<evidence type="ECO:0000256" key="2">
    <source>
        <dbReference type="ARBA" id="ARBA00022801"/>
    </source>
</evidence>
<gene>
    <name evidence="4" type="ORF">CDN99_19220</name>
</gene>
<accession>A0A246J2N9</accession>
<evidence type="ECO:0000313" key="5">
    <source>
        <dbReference type="Proteomes" id="UP000197468"/>
    </source>
</evidence>
<dbReference type="PANTHER" id="PTHR10655:SF17">
    <property type="entry name" value="LYSOPHOSPHOLIPASE-LIKE PROTEIN 1"/>
    <property type="match status" value="1"/>
</dbReference>
<organism evidence="4 5">
    <name type="scientific">Roseateles aquatilis</name>
    <dbReference type="NCBI Taxonomy" id="431061"/>
    <lineage>
        <taxon>Bacteria</taxon>
        <taxon>Pseudomonadati</taxon>
        <taxon>Pseudomonadota</taxon>
        <taxon>Betaproteobacteria</taxon>
        <taxon>Burkholderiales</taxon>
        <taxon>Sphaerotilaceae</taxon>
        <taxon>Roseateles</taxon>
    </lineage>
</organism>
<evidence type="ECO:0000259" key="3">
    <source>
        <dbReference type="Pfam" id="PF02230"/>
    </source>
</evidence>
<keyword evidence="5" id="KW-1185">Reference proteome</keyword>
<keyword evidence="2" id="KW-0378">Hydrolase</keyword>
<dbReference type="InterPro" id="IPR029058">
    <property type="entry name" value="AB_hydrolase_fold"/>
</dbReference>
<dbReference type="AlphaFoldDB" id="A0A246J2N9"/>